<sequence>MFVAAIILFAHLDHSIAWWLAVILFLLPDVSFAGYALGPKAGAVVYNAVHVYALGMVLIAVGLAIGSGTVAALGALWMGHAGFDRMLGFGLKSAEGFKITHLGHIG</sequence>
<proteinExistence type="predicted"/>
<keyword evidence="1" id="KW-0472">Membrane</keyword>
<dbReference type="Pfam" id="PF14079">
    <property type="entry name" value="DUF4260"/>
    <property type="match status" value="1"/>
</dbReference>
<keyword evidence="1" id="KW-1133">Transmembrane helix</keyword>
<reference evidence="2 3" key="1">
    <citation type="submission" date="2017-07" db="EMBL/GenBank/DDBJ databases">
        <title>Genome Sequence of Sulfitobacter pseudonitzschiae Strain SMR1 Isolated from a culture of the Diatom Skeletonema marinoi.</title>
        <authorList>
            <person name="Topel M."/>
            <person name="Pinder M.I.M."/>
            <person name="Johansson O.N."/>
            <person name="Kourtchenko O."/>
            <person name="Godhe A."/>
            <person name="Clarke A.K."/>
        </authorList>
    </citation>
    <scope>NUCLEOTIDE SEQUENCE [LARGE SCALE GENOMIC DNA]</scope>
    <source>
        <strain evidence="2 3">SMR1</strain>
    </source>
</reference>
<dbReference type="EMBL" id="CP022415">
    <property type="protein sequence ID" value="ASM72869.1"/>
    <property type="molecule type" value="Genomic_DNA"/>
</dbReference>
<dbReference type="Proteomes" id="UP000199754">
    <property type="component" value="Chromosome"/>
</dbReference>
<evidence type="ECO:0000313" key="2">
    <source>
        <dbReference type="EMBL" id="ASM72869.1"/>
    </source>
</evidence>
<dbReference type="AlphaFoldDB" id="A0A221K1L9"/>
<keyword evidence="1" id="KW-0812">Transmembrane</keyword>
<evidence type="ECO:0008006" key="4">
    <source>
        <dbReference type="Google" id="ProtNLM"/>
    </source>
</evidence>
<evidence type="ECO:0000256" key="1">
    <source>
        <dbReference type="SAM" id="Phobius"/>
    </source>
</evidence>
<organism evidence="2 3">
    <name type="scientific">Pseudosulfitobacter pseudonitzschiae</name>
    <dbReference type="NCBI Taxonomy" id="1402135"/>
    <lineage>
        <taxon>Bacteria</taxon>
        <taxon>Pseudomonadati</taxon>
        <taxon>Pseudomonadota</taxon>
        <taxon>Alphaproteobacteria</taxon>
        <taxon>Rhodobacterales</taxon>
        <taxon>Roseobacteraceae</taxon>
        <taxon>Pseudosulfitobacter</taxon>
    </lineage>
</organism>
<feature type="transmembrane region" description="Helical" evidence="1">
    <location>
        <begin position="49"/>
        <end position="77"/>
    </location>
</feature>
<name>A0A221K1L9_9RHOB</name>
<feature type="transmembrane region" description="Helical" evidence="1">
    <location>
        <begin position="16"/>
        <end position="37"/>
    </location>
</feature>
<protein>
    <recommendedName>
        <fullName evidence="4">DUF4260 domain-containing protein</fullName>
    </recommendedName>
</protein>
<keyword evidence="3" id="KW-1185">Reference proteome</keyword>
<dbReference type="KEGG" id="spse:SULPSESMR1_02066"/>
<evidence type="ECO:0000313" key="3">
    <source>
        <dbReference type="Proteomes" id="UP000199754"/>
    </source>
</evidence>
<gene>
    <name evidence="2" type="ORF">SULPSESMR1_02066</name>
</gene>
<accession>A0A221K1L9</accession>
<dbReference type="InterPro" id="IPR025356">
    <property type="entry name" value="DUF4260"/>
</dbReference>